<comment type="caution">
    <text evidence="2">The sequence shown here is derived from an EMBL/GenBank/DDBJ whole genome shotgun (WGS) entry which is preliminary data.</text>
</comment>
<proteinExistence type="predicted"/>
<dbReference type="Gene3D" id="3.40.640.10">
    <property type="entry name" value="Type I PLP-dependent aspartate aminotransferase-like (Major domain)"/>
    <property type="match status" value="1"/>
</dbReference>
<dbReference type="AlphaFoldDB" id="A0A8H3AX44"/>
<dbReference type="PANTHER" id="PTHR43586:SF21">
    <property type="entry name" value="PYRIDOXAL PHOSPHATE (PLP)-DEPENDENT ASPARTATE AMINOTRANSFERASE SUPERFAMILY"/>
    <property type="match status" value="1"/>
</dbReference>
<accession>A0A8H3AX44</accession>
<name>A0A8H3AX44_9AGAM</name>
<organism evidence="2 3">
    <name type="scientific">Rhizoctonia solani</name>
    <dbReference type="NCBI Taxonomy" id="456999"/>
    <lineage>
        <taxon>Eukaryota</taxon>
        <taxon>Fungi</taxon>
        <taxon>Dikarya</taxon>
        <taxon>Basidiomycota</taxon>
        <taxon>Agaricomycotina</taxon>
        <taxon>Agaricomycetes</taxon>
        <taxon>Cantharellales</taxon>
        <taxon>Ceratobasidiaceae</taxon>
        <taxon>Rhizoctonia</taxon>
    </lineage>
</organism>
<feature type="domain" description="Aminotransferase class V" evidence="1">
    <location>
        <begin position="26"/>
        <end position="423"/>
    </location>
</feature>
<evidence type="ECO:0000259" key="1">
    <source>
        <dbReference type="Pfam" id="PF00266"/>
    </source>
</evidence>
<sequence>MAAAKLDVEKCRAAFPGLKDGYLFGDNAGGSQCLKSVVDKLADYLLYTNVQLGADYSLSVTSSKRVDEGFATTAKLFNANSPAEITLGNSSTNMPETIARAMEPIIKDNDEIIVSDADHEANTGSWVRLAERKGLKLHHWVPKATPGSKNPYAVSLRIEDLIPLLNQNTRLVAFTACSNILGEFVDVENVIKLIREKTKRPGNERGAEVSIDCVAYAPHRQIDVQKWDADYVFFSYYKVGVVYGPHSSALYTRADSHKQLHSLAHYFLPAGEGSPYKLQPGGAGYERSYAVSAVLEYFQSLPPSGNDLSTAFSLIAQHEADIMRPLMGCLLSPEMHNRGVRIVGPESADPQVRAPTISFVVVGDNPMRSQDVVKKFDELGNVGIRYGHFYAHRLFVRLGLDPDDGVVRISLVHYNTVAEAERLVKRLKEVLL</sequence>
<dbReference type="EMBL" id="CAJMWX010000998">
    <property type="protein sequence ID" value="CAE6442368.1"/>
    <property type="molecule type" value="Genomic_DNA"/>
</dbReference>
<dbReference type="Gene3D" id="3.90.1150.10">
    <property type="entry name" value="Aspartate Aminotransferase, domain 1"/>
    <property type="match status" value="1"/>
</dbReference>
<gene>
    <name evidence="2" type="ORF">RDB_LOCUS52515</name>
</gene>
<dbReference type="InterPro" id="IPR015422">
    <property type="entry name" value="PyrdxlP-dep_Trfase_small"/>
</dbReference>
<dbReference type="Pfam" id="PF00266">
    <property type="entry name" value="Aminotran_5"/>
    <property type="match status" value="1"/>
</dbReference>
<dbReference type="Proteomes" id="UP000663888">
    <property type="component" value="Unassembled WGS sequence"/>
</dbReference>
<dbReference type="PANTHER" id="PTHR43586">
    <property type="entry name" value="CYSTEINE DESULFURASE"/>
    <property type="match status" value="1"/>
</dbReference>
<evidence type="ECO:0000313" key="2">
    <source>
        <dbReference type="EMBL" id="CAE6442368.1"/>
    </source>
</evidence>
<dbReference type="SUPFAM" id="SSF53383">
    <property type="entry name" value="PLP-dependent transferases"/>
    <property type="match status" value="1"/>
</dbReference>
<reference evidence="2" key="1">
    <citation type="submission" date="2021-01" db="EMBL/GenBank/DDBJ databases">
        <authorList>
            <person name="Kaushik A."/>
        </authorList>
    </citation>
    <scope>NUCLEOTIDE SEQUENCE</scope>
    <source>
        <strain evidence="2">AG4-R118</strain>
    </source>
</reference>
<dbReference type="InterPro" id="IPR015424">
    <property type="entry name" value="PyrdxlP-dep_Trfase"/>
</dbReference>
<dbReference type="InterPro" id="IPR015421">
    <property type="entry name" value="PyrdxlP-dep_Trfase_major"/>
</dbReference>
<protein>
    <recommendedName>
        <fullName evidence="1">Aminotransferase class V domain-containing protein</fullName>
    </recommendedName>
</protein>
<dbReference type="InterPro" id="IPR000192">
    <property type="entry name" value="Aminotrans_V_dom"/>
</dbReference>
<evidence type="ECO:0000313" key="3">
    <source>
        <dbReference type="Proteomes" id="UP000663888"/>
    </source>
</evidence>